<dbReference type="PRINTS" id="PR00778">
    <property type="entry name" value="HTHARSR"/>
</dbReference>
<dbReference type="InterPro" id="IPR011991">
    <property type="entry name" value="ArsR-like_HTH"/>
</dbReference>
<keyword evidence="3" id="KW-0804">Transcription</keyword>
<dbReference type="PANTHER" id="PTHR43132:SF8">
    <property type="entry name" value="HTH-TYPE TRANSCRIPTIONAL REGULATOR KMTR"/>
    <property type="match status" value="1"/>
</dbReference>
<feature type="domain" description="HTH arsR-type" evidence="4">
    <location>
        <begin position="20"/>
        <end position="114"/>
    </location>
</feature>
<dbReference type="CDD" id="cd00090">
    <property type="entry name" value="HTH_ARSR"/>
    <property type="match status" value="1"/>
</dbReference>
<organism evidence="5 6">
    <name type="scientific">Amycolatopsis saalfeldensis</name>
    <dbReference type="NCBI Taxonomy" id="394193"/>
    <lineage>
        <taxon>Bacteria</taxon>
        <taxon>Bacillati</taxon>
        <taxon>Actinomycetota</taxon>
        <taxon>Actinomycetes</taxon>
        <taxon>Pseudonocardiales</taxon>
        <taxon>Pseudonocardiaceae</taxon>
        <taxon>Amycolatopsis</taxon>
    </lineage>
</organism>
<gene>
    <name evidence="5" type="ORF">SAMN04489732_10127</name>
</gene>
<protein>
    <submittedName>
        <fullName evidence="5">DNA-binding transcriptional regulator, ArsR family</fullName>
    </submittedName>
</protein>
<dbReference type="NCBIfam" id="NF033788">
    <property type="entry name" value="HTH_metalloreg"/>
    <property type="match status" value="1"/>
</dbReference>
<dbReference type="InterPro" id="IPR001845">
    <property type="entry name" value="HTH_ArsR_DNA-bd_dom"/>
</dbReference>
<evidence type="ECO:0000256" key="2">
    <source>
        <dbReference type="ARBA" id="ARBA00023125"/>
    </source>
</evidence>
<proteinExistence type="predicted"/>
<dbReference type="PROSITE" id="PS50987">
    <property type="entry name" value="HTH_ARSR_2"/>
    <property type="match status" value="1"/>
</dbReference>
<dbReference type="InterPro" id="IPR051011">
    <property type="entry name" value="Metal_resp_trans_reg"/>
</dbReference>
<dbReference type="EMBL" id="FOEF01000001">
    <property type="protein sequence ID" value="SEO44064.1"/>
    <property type="molecule type" value="Genomic_DNA"/>
</dbReference>
<evidence type="ECO:0000259" key="4">
    <source>
        <dbReference type="PROSITE" id="PS50987"/>
    </source>
</evidence>
<dbReference type="Pfam" id="PF01022">
    <property type="entry name" value="HTH_5"/>
    <property type="match status" value="1"/>
</dbReference>
<dbReference type="AlphaFoldDB" id="A0A1H8PQW2"/>
<evidence type="ECO:0000256" key="3">
    <source>
        <dbReference type="ARBA" id="ARBA00023163"/>
    </source>
</evidence>
<keyword evidence="2 5" id="KW-0238">DNA-binding</keyword>
<sequence>MPTPTPPDPLPPEPVLPEQLTPDLLQDAAGTFALLSATVRLHILWLLATGERDVGTLAEDTGQSVATVSHHLAKLKLAGLVSSRRAGKRQIYLAEDPLVADIVQLAIRHRVEAREAPRRRRARGA</sequence>
<keyword evidence="6" id="KW-1185">Reference proteome</keyword>
<dbReference type="RefSeq" id="WP_177231110.1">
    <property type="nucleotide sequence ID" value="NZ_FOEF01000001.1"/>
</dbReference>
<dbReference type="PANTHER" id="PTHR43132">
    <property type="entry name" value="ARSENICAL RESISTANCE OPERON REPRESSOR ARSR-RELATED"/>
    <property type="match status" value="1"/>
</dbReference>
<dbReference type="SUPFAM" id="SSF46785">
    <property type="entry name" value="Winged helix' DNA-binding domain"/>
    <property type="match status" value="1"/>
</dbReference>
<dbReference type="GO" id="GO:0003677">
    <property type="term" value="F:DNA binding"/>
    <property type="evidence" value="ECO:0007669"/>
    <property type="project" value="UniProtKB-KW"/>
</dbReference>
<keyword evidence="1" id="KW-0805">Transcription regulation</keyword>
<evidence type="ECO:0000256" key="1">
    <source>
        <dbReference type="ARBA" id="ARBA00023015"/>
    </source>
</evidence>
<evidence type="ECO:0000313" key="5">
    <source>
        <dbReference type="EMBL" id="SEO44064.1"/>
    </source>
</evidence>
<dbReference type="InterPro" id="IPR036388">
    <property type="entry name" value="WH-like_DNA-bd_sf"/>
</dbReference>
<accession>A0A1H8PQW2</accession>
<dbReference type="Proteomes" id="UP000198582">
    <property type="component" value="Unassembled WGS sequence"/>
</dbReference>
<reference evidence="6" key="1">
    <citation type="submission" date="2016-10" db="EMBL/GenBank/DDBJ databases">
        <authorList>
            <person name="Varghese N."/>
            <person name="Submissions S."/>
        </authorList>
    </citation>
    <scope>NUCLEOTIDE SEQUENCE [LARGE SCALE GENOMIC DNA]</scope>
    <source>
        <strain evidence="6">DSM 44993</strain>
    </source>
</reference>
<dbReference type="InterPro" id="IPR036390">
    <property type="entry name" value="WH_DNA-bd_sf"/>
</dbReference>
<dbReference type="GO" id="GO:0003700">
    <property type="term" value="F:DNA-binding transcription factor activity"/>
    <property type="evidence" value="ECO:0007669"/>
    <property type="project" value="InterPro"/>
</dbReference>
<dbReference type="SMART" id="SM00418">
    <property type="entry name" value="HTH_ARSR"/>
    <property type="match status" value="1"/>
</dbReference>
<evidence type="ECO:0000313" key="6">
    <source>
        <dbReference type="Proteomes" id="UP000198582"/>
    </source>
</evidence>
<dbReference type="STRING" id="394193.SAMN04489732_10127"/>
<dbReference type="Gene3D" id="1.10.10.10">
    <property type="entry name" value="Winged helix-like DNA-binding domain superfamily/Winged helix DNA-binding domain"/>
    <property type="match status" value="1"/>
</dbReference>
<name>A0A1H8PQW2_9PSEU</name>